<feature type="region of interest" description="Disordered" evidence="1">
    <location>
        <begin position="1"/>
        <end position="117"/>
    </location>
</feature>
<evidence type="ECO:0000256" key="1">
    <source>
        <dbReference type="SAM" id="MobiDB-lite"/>
    </source>
</evidence>
<sequence length="117" mass="11684">METEAEARDSPPPPPQTKESLAEPVRNGADAEPLKRGPAEEPTAAGDAVNGPVSAGTLPNGDRMAVGPGAGVDGQANGPLPAPPRPPAHGAPRPVSPHQRAVSRCGLPSPAREVSGT</sequence>
<protein>
    <submittedName>
        <fullName evidence="2">Uncharacterized protein</fullName>
    </submittedName>
</protein>
<comment type="caution">
    <text evidence="2">The sequence shown here is derived from an EMBL/GenBank/DDBJ whole genome shotgun (WGS) entry which is preliminary data.</text>
</comment>
<organism evidence="2 3">
    <name type="scientific">Anguilla anguilla</name>
    <name type="common">European freshwater eel</name>
    <name type="synonym">Muraena anguilla</name>
    <dbReference type="NCBI Taxonomy" id="7936"/>
    <lineage>
        <taxon>Eukaryota</taxon>
        <taxon>Metazoa</taxon>
        <taxon>Chordata</taxon>
        <taxon>Craniata</taxon>
        <taxon>Vertebrata</taxon>
        <taxon>Euteleostomi</taxon>
        <taxon>Actinopterygii</taxon>
        <taxon>Neopterygii</taxon>
        <taxon>Teleostei</taxon>
        <taxon>Anguilliformes</taxon>
        <taxon>Anguillidae</taxon>
        <taxon>Anguilla</taxon>
    </lineage>
</organism>
<dbReference type="EMBL" id="JAFIRN010000010">
    <property type="protein sequence ID" value="KAG5840444.1"/>
    <property type="molecule type" value="Genomic_DNA"/>
</dbReference>
<keyword evidence="3" id="KW-1185">Reference proteome</keyword>
<dbReference type="Proteomes" id="UP001044222">
    <property type="component" value="Chromosome 10"/>
</dbReference>
<evidence type="ECO:0000313" key="2">
    <source>
        <dbReference type="EMBL" id="KAG5840444.1"/>
    </source>
</evidence>
<gene>
    <name evidence="2" type="ORF">ANANG_G00188890</name>
</gene>
<evidence type="ECO:0000313" key="3">
    <source>
        <dbReference type="Proteomes" id="UP001044222"/>
    </source>
</evidence>
<reference evidence="2" key="1">
    <citation type="submission" date="2021-01" db="EMBL/GenBank/DDBJ databases">
        <title>A chromosome-scale assembly of European eel, Anguilla anguilla.</title>
        <authorList>
            <person name="Henkel C."/>
            <person name="Jong-Raadsen S.A."/>
            <person name="Dufour S."/>
            <person name="Weltzien F.-A."/>
            <person name="Palstra A.P."/>
            <person name="Pelster B."/>
            <person name="Spaink H.P."/>
            <person name="Van Den Thillart G.E."/>
            <person name="Jansen H."/>
            <person name="Zahm M."/>
            <person name="Klopp C."/>
            <person name="Cedric C."/>
            <person name="Louis A."/>
            <person name="Berthelot C."/>
            <person name="Parey E."/>
            <person name="Roest Crollius H."/>
            <person name="Montfort J."/>
            <person name="Robinson-Rechavi M."/>
            <person name="Bucao C."/>
            <person name="Bouchez O."/>
            <person name="Gislard M."/>
            <person name="Lluch J."/>
            <person name="Milhes M."/>
            <person name="Lampietro C."/>
            <person name="Lopez Roques C."/>
            <person name="Donnadieu C."/>
            <person name="Braasch I."/>
            <person name="Desvignes T."/>
            <person name="Postlethwait J."/>
            <person name="Bobe J."/>
            <person name="Guiguen Y."/>
            <person name="Dirks R."/>
        </authorList>
    </citation>
    <scope>NUCLEOTIDE SEQUENCE</scope>
    <source>
        <strain evidence="2">Tag_6206</strain>
        <tissue evidence="2">Liver</tissue>
    </source>
</reference>
<proteinExistence type="predicted"/>
<dbReference type="AlphaFoldDB" id="A0A9D3M2J3"/>
<name>A0A9D3M2J3_ANGAN</name>
<feature type="compositionally biased region" description="Pro residues" evidence="1">
    <location>
        <begin position="80"/>
        <end position="89"/>
    </location>
</feature>
<accession>A0A9D3M2J3</accession>